<proteinExistence type="predicted"/>
<dbReference type="AlphaFoldDB" id="A0A644YJF5"/>
<protein>
    <submittedName>
        <fullName evidence="1">Uncharacterized protein</fullName>
    </submittedName>
</protein>
<name>A0A644YJF5_9ZZZZ</name>
<comment type="caution">
    <text evidence="1">The sequence shown here is derived from an EMBL/GenBank/DDBJ whole genome shotgun (WGS) entry which is preliminary data.</text>
</comment>
<dbReference type="EMBL" id="VSSQ01005250">
    <property type="protein sequence ID" value="MPM28427.1"/>
    <property type="molecule type" value="Genomic_DNA"/>
</dbReference>
<sequence>MRFAVTDDAGERNIVEILPYSVLFERSEHLKQAGSVAHSGNVQAEFLQAFQHFRGVFAQGAVEIGDFPHMCNLFACSDELLPVYRNFAKSIVRPDLLGLEFHERDFRFFLVAEDFRIHEIPKLVLAVRNFDAVLLQNLIECMGGSPDVGVVEVQVLQRTAHVKHDAFDHRFTSFLNENRLEMLLISRIRSGEGDENVEGKMQTFAKAG</sequence>
<reference evidence="1" key="1">
    <citation type="submission" date="2019-08" db="EMBL/GenBank/DDBJ databases">
        <authorList>
            <person name="Kucharzyk K."/>
            <person name="Murdoch R.W."/>
            <person name="Higgins S."/>
            <person name="Loffler F."/>
        </authorList>
    </citation>
    <scope>NUCLEOTIDE SEQUENCE</scope>
</reference>
<evidence type="ECO:0000313" key="1">
    <source>
        <dbReference type="EMBL" id="MPM28427.1"/>
    </source>
</evidence>
<gene>
    <name evidence="1" type="ORF">SDC9_74949</name>
</gene>
<accession>A0A644YJF5</accession>
<organism evidence="1">
    <name type="scientific">bioreactor metagenome</name>
    <dbReference type="NCBI Taxonomy" id="1076179"/>
    <lineage>
        <taxon>unclassified sequences</taxon>
        <taxon>metagenomes</taxon>
        <taxon>ecological metagenomes</taxon>
    </lineage>
</organism>